<organism evidence="3 4">
    <name type="scientific">Lichenibacterium minor</name>
    <dbReference type="NCBI Taxonomy" id="2316528"/>
    <lineage>
        <taxon>Bacteria</taxon>
        <taxon>Pseudomonadati</taxon>
        <taxon>Pseudomonadota</taxon>
        <taxon>Alphaproteobacteria</taxon>
        <taxon>Hyphomicrobiales</taxon>
        <taxon>Lichenihabitantaceae</taxon>
        <taxon>Lichenibacterium</taxon>
    </lineage>
</organism>
<evidence type="ECO:0000313" key="4">
    <source>
        <dbReference type="Proteomes" id="UP000290759"/>
    </source>
</evidence>
<gene>
    <name evidence="3" type="ORF">D3273_01705</name>
</gene>
<feature type="chain" id="PRO_5020995335" evidence="2">
    <location>
        <begin position="30"/>
        <end position="193"/>
    </location>
</feature>
<proteinExistence type="predicted"/>
<sequence length="193" mass="19302">MSSFITKAALAPVAASFALMLLASAPVSAQGTLTNGPDGLQPNSLGGSKPHNERMRRPLTVRRAAGVPVVAAAPVAAAPVVANPITGVLGVGSTVVGLPFQVLGGIFPADNAARKGGVTAVRYVGTGAKQAEIDEGFATPVPVDRSGPIFVVENGDPTITPFSLIGAPIRAVGTIAQTPFRVIGAPFGGTPTF</sequence>
<dbReference type="EMBL" id="QYBB01000001">
    <property type="protein sequence ID" value="RYC33990.1"/>
    <property type="molecule type" value="Genomic_DNA"/>
</dbReference>
<feature type="region of interest" description="Disordered" evidence="1">
    <location>
        <begin position="33"/>
        <end position="54"/>
    </location>
</feature>
<accession>A0A4Q2UBH8</accession>
<reference evidence="3 4" key="1">
    <citation type="submission" date="2018-12" db="EMBL/GenBank/DDBJ databases">
        <authorList>
            <person name="Grouzdev D.S."/>
            <person name="Krutkina M.S."/>
        </authorList>
    </citation>
    <scope>NUCLEOTIDE SEQUENCE [LARGE SCALE GENOMIC DNA]</scope>
    <source>
        <strain evidence="3 4">RmlP026</strain>
    </source>
</reference>
<feature type="signal peptide" evidence="2">
    <location>
        <begin position="1"/>
        <end position="29"/>
    </location>
</feature>
<evidence type="ECO:0000313" key="3">
    <source>
        <dbReference type="EMBL" id="RYC33990.1"/>
    </source>
</evidence>
<keyword evidence="4" id="KW-1185">Reference proteome</keyword>
<dbReference type="RefSeq" id="WP_129222850.1">
    <property type="nucleotide sequence ID" value="NZ_QYBB01000001.1"/>
</dbReference>
<evidence type="ECO:0000256" key="2">
    <source>
        <dbReference type="SAM" id="SignalP"/>
    </source>
</evidence>
<protein>
    <submittedName>
        <fullName evidence="3">Uncharacterized protein</fullName>
    </submittedName>
</protein>
<dbReference type="Proteomes" id="UP000290759">
    <property type="component" value="Unassembled WGS sequence"/>
</dbReference>
<feature type="compositionally biased region" description="Polar residues" evidence="1">
    <location>
        <begin position="33"/>
        <end position="46"/>
    </location>
</feature>
<comment type="caution">
    <text evidence="3">The sequence shown here is derived from an EMBL/GenBank/DDBJ whole genome shotgun (WGS) entry which is preliminary data.</text>
</comment>
<keyword evidence="2" id="KW-0732">Signal</keyword>
<reference evidence="3 4" key="2">
    <citation type="submission" date="2019-02" db="EMBL/GenBank/DDBJ databases">
        <title>'Lichenibacterium ramalinii' gen. nov. sp. nov., 'Lichenibacterium minor' gen. nov. sp. nov.</title>
        <authorList>
            <person name="Pankratov T."/>
        </authorList>
    </citation>
    <scope>NUCLEOTIDE SEQUENCE [LARGE SCALE GENOMIC DNA]</scope>
    <source>
        <strain evidence="3 4">RmlP026</strain>
    </source>
</reference>
<dbReference type="AlphaFoldDB" id="A0A4Q2UBH8"/>
<dbReference type="OrthoDB" id="9835865at2"/>
<name>A0A4Q2UBH8_9HYPH</name>
<evidence type="ECO:0000256" key="1">
    <source>
        <dbReference type="SAM" id="MobiDB-lite"/>
    </source>
</evidence>